<feature type="compositionally biased region" description="Polar residues" evidence="2">
    <location>
        <begin position="189"/>
        <end position="201"/>
    </location>
</feature>
<feature type="coiled-coil region" evidence="1">
    <location>
        <begin position="276"/>
        <end position="303"/>
    </location>
</feature>
<protein>
    <submittedName>
        <fullName evidence="3">Uncharacterized protein</fullName>
    </submittedName>
</protein>
<dbReference type="InterPro" id="IPR033349">
    <property type="entry name" value="ATRIP"/>
</dbReference>
<feature type="region of interest" description="Disordered" evidence="2">
    <location>
        <begin position="308"/>
        <end position="339"/>
    </location>
</feature>
<dbReference type="PANTHER" id="PTHR28594:SF1">
    <property type="entry name" value="ATR-INTERACTING PROTEIN"/>
    <property type="match status" value="1"/>
</dbReference>
<keyword evidence="1" id="KW-0175">Coiled coil</keyword>
<keyword evidence="4" id="KW-1185">Reference proteome</keyword>
<reference evidence="3" key="1">
    <citation type="submission" date="2023-10" db="EMBL/GenBank/DDBJ databases">
        <title>Genome assemblies of two species of porcelain crab, Petrolisthes cinctipes and Petrolisthes manimaculis (Anomura: Porcellanidae).</title>
        <authorList>
            <person name="Angst P."/>
        </authorList>
    </citation>
    <scope>NUCLEOTIDE SEQUENCE</scope>
    <source>
        <strain evidence="3">PB745_01</strain>
        <tissue evidence="3">Gill</tissue>
    </source>
</reference>
<feature type="compositionally biased region" description="Low complexity" evidence="2">
    <location>
        <begin position="330"/>
        <end position="339"/>
    </location>
</feature>
<name>A0AAE1KJS8_PETCI</name>
<dbReference type="AlphaFoldDB" id="A0AAE1KJS8"/>
<dbReference type="PANTHER" id="PTHR28594">
    <property type="entry name" value="ATR-INTERACTING PROTEIN"/>
    <property type="match status" value="1"/>
</dbReference>
<accession>A0AAE1KJS8</accession>
<dbReference type="GO" id="GO:0000077">
    <property type="term" value="P:DNA damage checkpoint signaling"/>
    <property type="evidence" value="ECO:0007669"/>
    <property type="project" value="InterPro"/>
</dbReference>
<evidence type="ECO:0000256" key="1">
    <source>
        <dbReference type="SAM" id="Coils"/>
    </source>
</evidence>
<evidence type="ECO:0000256" key="2">
    <source>
        <dbReference type="SAM" id="MobiDB-lite"/>
    </source>
</evidence>
<evidence type="ECO:0000313" key="4">
    <source>
        <dbReference type="Proteomes" id="UP001286313"/>
    </source>
</evidence>
<feature type="compositionally biased region" description="Low complexity" evidence="2">
    <location>
        <begin position="169"/>
        <end position="178"/>
    </location>
</feature>
<gene>
    <name evidence="3" type="ORF">Pcinc_018049</name>
</gene>
<proteinExistence type="predicted"/>
<dbReference type="Proteomes" id="UP001286313">
    <property type="component" value="Unassembled WGS sequence"/>
</dbReference>
<dbReference type="GO" id="GO:0006281">
    <property type="term" value="P:DNA repair"/>
    <property type="evidence" value="ECO:0007669"/>
    <property type="project" value="TreeGrafter"/>
</dbReference>
<sequence length="731" mass="80626">MEDEWEELDESAMEECMVLATQLYTQPHNNLVQKVNINVNHQDQLNTRRSNSEIYHCLDNNDVAGHPAHGVSLYNGGGGESTVANGVVDSGVWSSRGSAVNNSTKTNGGVSTFGSYQSNVSKTIGNYSSRFSDFTVTKNSMGRGPLRGKANITQSKAYGSLTLSGPGTSVRSSPSDSSTAHHNVARPISPTSESGTMQQQLGKVEKERAVLDEKVLVMQGEISLLRAELKRKETALESERLDRCAAIDAAEKRGKEKVAKMLSETEEKSKENMMLIDKLQGELHFKKREIGELLSRCQQLEAKCGGGGGGGGGEEFVRTTGNKRGRNELTSPFSSPSTSHTKFLSRFDFGNEAVKVSSVEVQTESTRHQTNRRRKLHVTLSKGQGCGVRRMALLLSSLSTSATTTEQPYENHGSDLPCEWSHIISQTISQSDDNGAWQRLVEVANKRLQKIYSTITETPTEARRNSEKYKDVWTWYENSIMGALEILSFGVGAIDDVVQIIRSLTLHLKPLYIKEQVVNNRIRLKILQTIRKMIETVSGPIDQSLYSDLVLLLINCCENIGSSTEVTTVLEILATLGHHSSLTSLLCAHSGKCVVGLMCSKVRSMGDSRAEMVLALLAWVMSVVRQTPLWFSSSCSCPTLLLGALTSCVYRHILSKSSDDKQNEMRKLVVVAVRVVRAWSVVDPGWWERVSPLPHFPALMALIPSVTANTAIDKHTVDQLYDLYEFDDNIF</sequence>
<organism evidence="3 4">
    <name type="scientific">Petrolisthes cinctipes</name>
    <name type="common">Flat porcelain crab</name>
    <dbReference type="NCBI Taxonomy" id="88211"/>
    <lineage>
        <taxon>Eukaryota</taxon>
        <taxon>Metazoa</taxon>
        <taxon>Ecdysozoa</taxon>
        <taxon>Arthropoda</taxon>
        <taxon>Crustacea</taxon>
        <taxon>Multicrustacea</taxon>
        <taxon>Malacostraca</taxon>
        <taxon>Eumalacostraca</taxon>
        <taxon>Eucarida</taxon>
        <taxon>Decapoda</taxon>
        <taxon>Pleocyemata</taxon>
        <taxon>Anomura</taxon>
        <taxon>Galatheoidea</taxon>
        <taxon>Porcellanidae</taxon>
        <taxon>Petrolisthes</taxon>
    </lineage>
</organism>
<comment type="caution">
    <text evidence="3">The sequence shown here is derived from an EMBL/GenBank/DDBJ whole genome shotgun (WGS) entry which is preliminary data.</text>
</comment>
<feature type="region of interest" description="Disordered" evidence="2">
    <location>
        <begin position="159"/>
        <end position="203"/>
    </location>
</feature>
<evidence type="ECO:0000313" key="3">
    <source>
        <dbReference type="EMBL" id="KAK3877251.1"/>
    </source>
</evidence>
<dbReference type="EMBL" id="JAWQEG010001704">
    <property type="protein sequence ID" value="KAK3877251.1"/>
    <property type="molecule type" value="Genomic_DNA"/>
</dbReference>